<dbReference type="InterPro" id="IPR002471">
    <property type="entry name" value="Pept_S9_AS"/>
</dbReference>
<keyword evidence="3" id="KW-0378">Hydrolase</keyword>
<keyword evidence="2" id="KW-0645">Protease</keyword>
<dbReference type="Pfam" id="PF02897">
    <property type="entry name" value="Peptidase_S9_N"/>
    <property type="match status" value="1"/>
</dbReference>
<dbReference type="Proteomes" id="UP000316406">
    <property type="component" value="Unassembled WGS sequence"/>
</dbReference>
<comment type="similarity">
    <text evidence="1">Belongs to the peptidase S9A family.</text>
</comment>
<dbReference type="RefSeq" id="WP_143923575.1">
    <property type="nucleotide sequence ID" value="NZ_VLTK01000010.1"/>
</dbReference>
<dbReference type="SUPFAM" id="SSF53474">
    <property type="entry name" value="alpha/beta-Hydrolases"/>
    <property type="match status" value="1"/>
</dbReference>
<dbReference type="GO" id="GO:0004252">
    <property type="term" value="F:serine-type endopeptidase activity"/>
    <property type="evidence" value="ECO:0007669"/>
    <property type="project" value="InterPro"/>
</dbReference>
<evidence type="ECO:0000313" key="8">
    <source>
        <dbReference type="EMBL" id="TSI13839.1"/>
    </source>
</evidence>
<dbReference type="InterPro" id="IPR001375">
    <property type="entry name" value="Peptidase_S9_cat"/>
</dbReference>
<dbReference type="EMBL" id="VLTK01000010">
    <property type="protein sequence ID" value="TSI13839.1"/>
    <property type="molecule type" value="Genomic_DNA"/>
</dbReference>
<dbReference type="InterPro" id="IPR029058">
    <property type="entry name" value="AB_hydrolase_fold"/>
</dbReference>
<feature type="compositionally biased region" description="Low complexity" evidence="5">
    <location>
        <begin position="503"/>
        <end position="516"/>
    </location>
</feature>
<dbReference type="SUPFAM" id="SSF50993">
    <property type="entry name" value="Peptidase/esterase 'gauge' domain"/>
    <property type="match status" value="1"/>
</dbReference>
<evidence type="ECO:0000256" key="4">
    <source>
        <dbReference type="ARBA" id="ARBA00022825"/>
    </source>
</evidence>
<dbReference type="PROSITE" id="PS00708">
    <property type="entry name" value="PRO_ENDOPEP_SER"/>
    <property type="match status" value="1"/>
</dbReference>
<dbReference type="Gene3D" id="3.40.50.1820">
    <property type="entry name" value="alpha/beta hydrolase"/>
    <property type="match status" value="2"/>
</dbReference>
<sequence length="768" mass="84253">MNDTAPSAPVAKKIPQQRTHHGHTFVDDYEWMREKESPEVIAHLEAENEWTSTQTSGLGPLRESIFTEIKTRIKETDMSVPTRRGNYWYFSRTKAGLDYGISVRAPIADVDDWTPPEVGEEALLGEEVIFDSNIAAEGQEFFSLGTFSLTDDGRYLLFGVDNSGDERYTLRLRDLSTGEDLTDTVDGTFAGASIDPTGRYVFYTTVDEAWRPEKVWRHSVGTDSSDDVCIFHEPDERFFVGSGFSRSGKYMFIVTGSKTTTGFWSLEADDLESAPQVVWPRVDGVEYSVEHAIIAGEDRFLITHNQEREDFDIVDVPVSDPAGTARESVDAVDEPDIVADPTSIGRPLLADVDGLRIEDVDAFASFIVVSYRRGGFARVGIIELAAHEQPTSGDTASPFGPLQELPFSRETGTLGFAGNPEFTQTSIRLLFTSMSTPAVIYQHSVADGTDTVLKRQPVLGSVDLDRYSESLVWASAEDGTQVPISLVYRTDLIALANGTTTSATTSASTSASTTSARETEVHEAAPVEPAPLVLYGYGSYEMSMDPYFSVSRLSLLDRGVVFAIAHVRGGGEMGRHWYDQGKTTTKKNTFTDFIAAGRHLVAEGWTSPDRLVATGGSAGGLLMGAVTNMAPDLFAGVSAHVPFVDALTSILMPELPLTVIEWEEWGDPLHDQDVYEYMRSYSPYENVAEVAHPKILAVTSLNDTRVLYVEPAKWVARLREVGADALLKTEMVAGHGGASGRYDSWKETAFDFAWILDVLGRSDVDIDA</sequence>
<keyword evidence="9" id="KW-1185">Reference proteome</keyword>
<evidence type="ECO:0000259" key="6">
    <source>
        <dbReference type="Pfam" id="PF00326"/>
    </source>
</evidence>
<accession>A0A556C8R1</accession>
<dbReference type="InterPro" id="IPR002470">
    <property type="entry name" value="Peptidase_S9A"/>
</dbReference>
<evidence type="ECO:0000256" key="2">
    <source>
        <dbReference type="ARBA" id="ARBA00022670"/>
    </source>
</evidence>
<feature type="region of interest" description="Disordered" evidence="5">
    <location>
        <begin position="1"/>
        <end position="20"/>
    </location>
</feature>
<evidence type="ECO:0000256" key="5">
    <source>
        <dbReference type="SAM" id="MobiDB-lite"/>
    </source>
</evidence>
<dbReference type="InterPro" id="IPR023302">
    <property type="entry name" value="Pept_S9A_N"/>
</dbReference>
<dbReference type="OrthoDB" id="9801421at2"/>
<evidence type="ECO:0000259" key="7">
    <source>
        <dbReference type="Pfam" id="PF02897"/>
    </source>
</evidence>
<feature type="domain" description="Peptidase S9 prolyl oligopeptidase catalytic" evidence="6">
    <location>
        <begin position="547"/>
        <end position="760"/>
    </location>
</feature>
<dbReference type="Gene3D" id="2.130.10.120">
    <property type="entry name" value="Prolyl oligopeptidase, N-terminal domain"/>
    <property type="match status" value="1"/>
</dbReference>
<dbReference type="PRINTS" id="PR00862">
    <property type="entry name" value="PROLIGOPTASE"/>
</dbReference>
<dbReference type="PANTHER" id="PTHR11757:SF19">
    <property type="entry name" value="PROLYL ENDOPEPTIDASE-LIKE"/>
    <property type="match status" value="1"/>
</dbReference>
<protein>
    <submittedName>
        <fullName evidence="8">S9 family peptidase</fullName>
    </submittedName>
</protein>
<dbReference type="Pfam" id="PF00326">
    <property type="entry name" value="Peptidase_S9"/>
    <property type="match status" value="1"/>
</dbReference>
<organism evidence="8 9">
    <name type="scientific">Brevibacterium aurantiacum</name>
    <dbReference type="NCBI Taxonomy" id="273384"/>
    <lineage>
        <taxon>Bacteria</taxon>
        <taxon>Bacillati</taxon>
        <taxon>Actinomycetota</taxon>
        <taxon>Actinomycetes</taxon>
        <taxon>Micrococcales</taxon>
        <taxon>Brevibacteriaceae</taxon>
        <taxon>Brevibacterium</taxon>
    </lineage>
</organism>
<keyword evidence="4" id="KW-0720">Serine protease</keyword>
<dbReference type="PANTHER" id="PTHR11757">
    <property type="entry name" value="PROTEASE FAMILY S9A OLIGOPEPTIDASE"/>
    <property type="match status" value="1"/>
</dbReference>
<gene>
    <name evidence="8" type="ORF">FO013_16050</name>
</gene>
<proteinExistence type="inferred from homology"/>
<evidence type="ECO:0000256" key="1">
    <source>
        <dbReference type="ARBA" id="ARBA00005228"/>
    </source>
</evidence>
<dbReference type="GO" id="GO:0006508">
    <property type="term" value="P:proteolysis"/>
    <property type="evidence" value="ECO:0007669"/>
    <property type="project" value="UniProtKB-KW"/>
</dbReference>
<dbReference type="AlphaFoldDB" id="A0A556C8R1"/>
<dbReference type="InterPro" id="IPR051543">
    <property type="entry name" value="Serine_Peptidase_S9A"/>
</dbReference>
<evidence type="ECO:0000313" key="9">
    <source>
        <dbReference type="Proteomes" id="UP000316406"/>
    </source>
</evidence>
<evidence type="ECO:0000256" key="3">
    <source>
        <dbReference type="ARBA" id="ARBA00022801"/>
    </source>
</evidence>
<name>A0A556C8R1_BREAU</name>
<feature type="region of interest" description="Disordered" evidence="5">
    <location>
        <begin position="503"/>
        <end position="523"/>
    </location>
</feature>
<comment type="caution">
    <text evidence="8">The sequence shown here is derived from an EMBL/GenBank/DDBJ whole genome shotgun (WGS) entry which is preliminary data.</text>
</comment>
<feature type="domain" description="Peptidase S9A N-terminal" evidence="7">
    <location>
        <begin position="9"/>
        <end position="455"/>
    </location>
</feature>
<reference evidence="8 9" key="1">
    <citation type="submission" date="2019-07" db="EMBL/GenBank/DDBJ databases">
        <title>Draft genome sequence of Brevibacterium aurantiacum XU54 isolated from Xinjiang China.</title>
        <authorList>
            <person name="Xu X."/>
        </authorList>
    </citation>
    <scope>NUCLEOTIDE SEQUENCE [LARGE SCALE GENOMIC DNA]</scope>
    <source>
        <strain evidence="8 9">XU54</strain>
    </source>
</reference>